<dbReference type="OrthoDB" id="3945550at2759"/>
<feature type="signal peptide" evidence="1">
    <location>
        <begin position="1"/>
        <end position="16"/>
    </location>
</feature>
<dbReference type="Gene3D" id="3.80.10.10">
    <property type="entry name" value="Ribonuclease Inhibitor"/>
    <property type="match status" value="1"/>
</dbReference>
<gene>
    <name evidence="2" type="ORF">CCHL11_02187</name>
</gene>
<dbReference type="InterPro" id="IPR032675">
    <property type="entry name" value="LRR_dom_sf"/>
</dbReference>
<keyword evidence="1" id="KW-0732">Signal</keyword>
<evidence type="ECO:0000256" key="1">
    <source>
        <dbReference type="SAM" id="SignalP"/>
    </source>
</evidence>
<reference evidence="2 3" key="1">
    <citation type="submission" date="2016-11" db="EMBL/GenBank/DDBJ databases">
        <title>Draft Genome Assembly of Colletotrichum chlorophyti a pathogen of herbaceous plants.</title>
        <authorList>
            <person name="Gan P."/>
            <person name="Narusaka M."/>
            <person name="Tsushima A."/>
            <person name="Narusaka Y."/>
            <person name="Takano Y."/>
            <person name="Shirasu K."/>
        </authorList>
    </citation>
    <scope>NUCLEOTIDE SEQUENCE [LARGE SCALE GENOMIC DNA]</scope>
    <source>
        <strain evidence="2 3">NTL11</strain>
    </source>
</reference>
<feature type="chain" id="PRO_5012163757" evidence="1">
    <location>
        <begin position="17"/>
        <end position="471"/>
    </location>
</feature>
<accession>A0A1Q8S6Q0</accession>
<dbReference type="STRING" id="708187.A0A1Q8S6Q0"/>
<organism evidence="2 3">
    <name type="scientific">Colletotrichum chlorophyti</name>
    <dbReference type="NCBI Taxonomy" id="708187"/>
    <lineage>
        <taxon>Eukaryota</taxon>
        <taxon>Fungi</taxon>
        <taxon>Dikarya</taxon>
        <taxon>Ascomycota</taxon>
        <taxon>Pezizomycotina</taxon>
        <taxon>Sordariomycetes</taxon>
        <taxon>Hypocreomycetidae</taxon>
        <taxon>Glomerellales</taxon>
        <taxon>Glomerellaceae</taxon>
        <taxon>Colletotrichum</taxon>
    </lineage>
</organism>
<comment type="caution">
    <text evidence="2">The sequence shown here is derived from an EMBL/GenBank/DDBJ whole genome shotgun (WGS) entry which is preliminary data.</text>
</comment>
<dbReference type="EMBL" id="MPGH01000011">
    <property type="protein sequence ID" value="OLN97100.1"/>
    <property type="molecule type" value="Genomic_DNA"/>
</dbReference>
<sequence length="471" mass="53385">MTFLFSFLILVVSVSSETSPSFQCPSYIDTVVPSGQTAIYGKREPGDPFLPTMHAVHATLSRCPDIKSLKLRVTGLGCSEWPDRWSFPFDFPSGSRYPSQLEELDLEGYHFGDSAWEEVRQLNTWSEPKVMQYLEWSVMGKGWKWLKLLPLSQATKARTNLALWLEAMDFSHIKKLALIPDRGHIPDVKLLAPHLTSLQSLAVRGPWAKDLILALPENSLTHLSWIFSNLTGTDVLPIIRRHAQSLTSFEWRTEESPYRQRNALTAEAITELGRMAPNLKKLTLDLNQNGTWPMEQLEALGTNFPKLTNVTIFFELASECRRQIEVEKQGMRFDDALRLDEVTECNGLAAMAQPRLKSFSARKLFEFLRGNKVGEELDRAVFYAGNWERAWDGPIAEYGWLEGRRSFYLCEAVRDEGGKGHSAVREVECEGIPARIPQVGAQSGWDEDAYGPEEPMWENGGLADRARNMEL</sequence>
<proteinExistence type="predicted"/>
<dbReference type="AlphaFoldDB" id="A0A1Q8S6Q0"/>
<name>A0A1Q8S6Q0_9PEZI</name>
<keyword evidence="3" id="KW-1185">Reference proteome</keyword>
<dbReference type="Proteomes" id="UP000186583">
    <property type="component" value="Unassembled WGS sequence"/>
</dbReference>
<evidence type="ECO:0000313" key="3">
    <source>
        <dbReference type="Proteomes" id="UP000186583"/>
    </source>
</evidence>
<dbReference type="SUPFAM" id="SSF52047">
    <property type="entry name" value="RNI-like"/>
    <property type="match status" value="1"/>
</dbReference>
<protein>
    <submittedName>
        <fullName evidence="2">Uncharacterized protein</fullName>
    </submittedName>
</protein>
<evidence type="ECO:0000313" key="2">
    <source>
        <dbReference type="EMBL" id="OLN97100.1"/>
    </source>
</evidence>